<dbReference type="PRINTS" id="PR00261">
    <property type="entry name" value="LDLRECEPTOR"/>
</dbReference>
<keyword evidence="4" id="KW-0472">Membrane</keyword>
<dbReference type="PROSITE" id="PS00134">
    <property type="entry name" value="TRYPSIN_HIS"/>
    <property type="match status" value="1"/>
</dbReference>
<dbReference type="Gene3D" id="2.40.10.10">
    <property type="entry name" value="Trypsin-like serine proteases"/>
    <property type="match status" value="1"/>
</dbReference>
<dbReference type="InterPro" id="IPR023415">
    <property type="entry name" value="LDLR_class-A_CS"/>
</dbReference>
<name>A0AAN7ZDC9_9COLE</name>
<keyword evidence="1 2" id="KW-1015">Disulfide bond</keyword>
<organism evidence="6 7">
    <name type="scientific">Pyrocoelia pectoralis</name>
    <dbReference type="NCBI Taxonomy" id="417401"/>
    <lineage>
        <taxon>Eukaryota</taxon>
        <taxon>Metazoa</taxon>
        <taxon>Ecdysozoa</taxon>
        <taxon>Arthropoda</taxon>
        <taxon>Hexapoda</taxon>
        <taxon>Insecta</taxon>
        <taxon>Pterygota</taxon>
        <taxon>Neoptera</taxon>
        <taxon>Endopterygota</taxon>
        <taxon>Coleoptera</taxon>
        <taxon>Polyphaga</taxon>
        <taxon>Elateriformia</taxon>
        <taxon>Elateroidea</taxon>
        <taxon>Lampyridae</taxon>
        <taxon>Lampyrinae</taxon>
        <taxon>Pyrocoelia</taxon>
    </lineage>
</organism>
<feature type="domain" description="Peptidase S1" evidence="5">
    <location>
        <begin position="1093"/>
        <end position="1135"/>
    </location>
</feature>
<dbReference type="Pfam" id="PF00057">
    <property type="entry name" value="Ldl_recept_a"/>
    <property type="match status" value="2"/>
</dbReference>
<protein>
    <recommendedName>
        <fullName evidence="5">Peptidase S1 domain-containing protein</fullName>
    </recommendedName>
</protein>
<feature type="compositionally biased region" description="Low complexity" evidence="3">
    <location>
        <begin position="291"/>
        <end position="304"/>
    </location>
</feature>
<feature type="disulfide bond" evidence="2">
    <location>
        <begin position="869"/>
        <end position="887"/>
    </location>
</feature>
<feature type="region of interest" description="Disordered" evidence="3">
    <location>
        <begin position="284"/>
        <end position="306"/>
    </location>
</feature>
<gene>
    <name evidence="6" type="ORF">RI129_011854</name>
</gene>
<dbReference type="PANTHER" id="PTHR24252:SF26">
    <property type="entry name" value="TRANSMEMBRANE SERINE PROTEASE 9"/>
    <property type="match status" value="1"/>
</dbReference>
<feature type="disulfide bond" evidence="2">
    <location>
        <begin position="881"/>
        <end position="896"/>
    </location>
</feature>
<keyword evidence="7" id="KW-1185">Reference proteome</keyword>
<feature type="region of interest" description="Disordered" evidence="3">
    <location>
        <begin position="227"/>
        <end position="258"/>
    </location>
</feature>
<comment type="caution">
    <text evidence="6">The sequence shown here is derived from an EMBL/GenBank/DDBJ whole genome shotgun (WGS) entry which is preliminary data.</text>
</comment>
<evidence type="ECO:0000256" key="2">
    <source>
        <dbReference type="PROSITE-ProRule" id="PRU00124"/>
    </source>
</evidence>
<dbReference type="InterPro" id="IPR018114">
    <property type="entry name" value="TRYPSIN_HIS"/>
</dbReference>
<dbReference type="InterPro" id="IPR002172">
    <property type="entry name" value="LDrepeatLR_classA_rpt"/>
</dbReference>
<reference evidence="6 7" key="1">
    <citation type="journal article" date="2024" name="Insects">
        <title>An Improved Chromosome-Level Genome Assembly of the Firefly Pyrocoelia pectoralis.</title>
        <authorList>
            <person name="Fu X."/>
            <person name="Meyer-Rochow V.B."/>
            <person name="Ballantyne L."/>
            <person name="Zhu X."/>
        </authorList>
    </citation>
    <scope>NUCLEOTIDE SEQUENCE [LARGE SCALE GENOMIC DNA]</scope>
    <source>
        <strain evidence="6">XCY_ONT2</strain>
    </source>
</reference>
<feature type="region of interest" description="Disordered" evidence="3">
    <location>
        <begin position="636"/>
        <end position="670"/>
    </location>
</feature>
<dbReference type="CDD" id="cd00112">
    <property type="entry name" value="LDLa"/>
    <property type="match status" value="2"/>
</dbReference>
<feature type="compositionally biased region" description="Polar residues" evidence="3">
    <location>
        <begin position="239"/>
        <end position="249"/>
    </location>
</feature>
<dbReference type="SMART" id="SM00192">
    <property type="entry name" value="LDLa"/>
    <property type="match status" value="2"/>
</dbReference>
<dbReference type="EMBL" id="JAVRBK010000009">
    <property type="protein sequence ID" value="KAK5639362.1"/>
    <property type="molecule type" value="Genomic_DNA"/>
</dbReference>
<comment type="caution">
    <text evidence="2">Lacks conserved residue(s) required for the propagation of feature annotation.</text>
</comment>
<feature type="transmembrane region" description="Helical" evidence="4">
    <location>
        <begin position="68"/>
        <end position="93"/>
    </location>
</feature>
<accession>A0AAN7ZDC9</accession>
<evidence type="ECO:0000256" key="3">
    <source>
        <dbReference type="SAM" id="MobiDB-lite"/>
    </source>
</evidence>
<dbReference type="PANTHER" id="PTHR24252">
    <property type="entry name" value="ACROSIN-RELATED"/>
    <property type="match status" value="1"/>
</dbReference>
<sequence>MESFCASAPRSKRRAALTSSSFYQTSPYSRNLRQNEYSLPSRSHHNPFVWHQRTHQNNEKPKSKVTSVALAAAAFLVFVTVLSIAGLALYMGVLRSEAPTQLLTFNCSAKILRGDRFLNNLQDKARKYKQQLEALYHRSSIGPALVSCTVEKFGDDTVTIYFRISLNRKSLPRSTANLEKILRDALVNDSIARRPVFRHVRFDPKSIQIRQILDLEAASQKVITRTKDNLKPKNPVLLKSNQRTNTSAPSDVLPKRQPDLQEIVPKRPVSHGSFEISKTDADITEKKETRTTTTLKPMPTRTNTAKPTTITRNFFKVATVSKEIVRTTTTSEKTNSTTTVATTKSSTVTSASPPTTTAVSTTKKLYSSNPYFFTIPSHSLDKEPWVPIQGTTNKNFTKTEVKSRIDYISGNKPVYTSFTNPGLSYHSTQLEKLGATEVIGHPLPVDKIAAVTETHLITTNLQDEEISYTTGRIEDEDEDMQVSEDQSGAFVEVEILKHVPGATETNTDETDSMAHLGWELLNDTNSQSLNESENNLRRTNVKFNDSKAFVNMSSIFRNLASSLGVLPKLTTSTVPTTTFRNTQNFSVHYTIEDQTEPGGFVQGHAEVVEVDEEAITIETQSSTKFPLVTLLPVKSNSGISRPLRPRPKRPDNLTDSVENRSFPSDPFVKNINSDRPQAQIKFIHTEVVTSLSTEISRGKINKNRANDFQISGVLHFEKENESMTPSSENFDVFKKSNSSMETEINRNPKMDPKELHAKEGLEMSIFSVNSSISVGKSGTQLNILSEDKLKQLSEISKLRSNSTPPENELVISNKAISASYIHNQAGLKILTKTLNKVSLFSKQDEQKGVPGSNIISSNTTECTNYTIKCGDGQCLPDTTRCNQLVDCNDGIDEKNCTCADYLKSQYLLRKICDGVVDCWDFSDENLCDWCKPGQYVCSNSKFCIDRTKICDDSRDCPNGDDERHCVTVAPNLHAADEYPYYSEGYLLVRKYGRWGKLCMNSDESSWSFSDLGEAVCKSRTYKKLDVLQIESDIDSNHSTEKKYFELAHQIVNISKSNLTFTESDCEGKQVIKLRCSVLECGTRPQAVNQLARIVGGGNAGLGAWPWQAALYKEGEFQCGATLLTNRWLLSAGHCFFILWKIIGLQEWEL</sequence>
<dbReference type="Gene3D" id="4.10.400.10">
    <property type="entry name" value="Low-density Lipoprotein Receptor"/>
    <property type="match status" value="2"/>
</dbReference>
<dbReference type="Pfam" id="PF00089">
    <property type="entry name" value="Trypsin"/>
    <property type="match status" value="1"/>
</dbReference>
<dbReference type="InterPro" id="IPR001254">
    <property type="entry name" value="Trypsin_dom"/>
</dbReference>
<proteinExistence type="predicted"/>
<keyword evidence="4" id="KW-1133">Transmembrane helix</keyword>
<dbReference type="SUPFAM" id="SSF50494">
    <property type="entry name" value="Trypsin-like serine proteases"/>
    <property type="match status" value="1"/>
</dbReference>
<dbReference type="SUPFAM" id="SSF57424">
    <property type="entry name" value="LDL receptor-like module"/>
    <property type="match status" value="2"/>
</dbReference>
<feature type="compositionally biased region" description="Polar residues" evidence="3">
    <location>
        <begin position="653"/>
        <end position="662"/>
    </location>
</feature>
<feature type="disulfide bond" evidence="2">
    <location>
        <begin position="950"/>
        <end position="965"/>
    </location>
</feature>
<dbReference type="GO" id="GO:0004252">
    <property type="term" value="F:serine-type endopeptidase activity"/>
    <property type="evidence" value="ECO:0007669"/>
    <property type="project" value="InterPro"/>
</dbReference>
<feature type="disulfide bond" evidence="2">
    <location>
        <begin position="862"/>
        <end position="874"/>
    </location>
</feature>
<dbReference type="PROSITE" id="PS01209">
    <property type="entry name" value="LDLRA_1"/>
    <property type="match status" value="1"/>
</dbReference>
<evidence type="ECO:0000256" key="4">
    <source>
        <dbReference type="SAM" id="Phobius"/>
    </source>
</evidence>
<dbReference type="InterPro" id="IPR009003">
    <property type="entry name" value="Peptidase_S1_PA"/>
</dbReference>
<dbReference type="InterPro" id="IPR036055">
    <property type="entry name" value="LDL_receptor-like_sf"/>
</dbReference>
<evidence type="ECO:0000313" key="6">
    <source>
        <dbReference type="EMBL" id="KAK5639362.1"/>
    </source>
</evidence>
<evidence type="ECO:0000256" key="1">
    <source>
        <dbReference type="ARBA" id="ARBA00023157"/>
    </source>
</evidence>
<dbReference type="GO" id="GO:0006508">
    <property type="term" value="P:proteolysis"/>
    <property type="evidence" value="ECO:0007669"/>
    <property type="project" value="InterPro"/>
</dbReference>
<dbReference type="Proteomes" id="UP001329430">
    <property type="component" value="Chromosome 9"/>
</dbReference>
<dbReference type="AlphaFoldDB" id="A0AAN7ZDC9"/>
<dbReference type="PROSITE" id="PS50068">
    <property type="entry name" value="LDLRA_2"/>
    <property type="match status" value="2"/>
</dbReference>
<evidence type="ECO:0000313" key="7">
    <source>
        <dbReference type="Proteomes" id="UP001329430"/>
    </source>
</evidence>
<keyword evidence="4" id="KW-0812">Transmembrane</keyword>
<evidence type="ECO:0000259" key="5">
    <source>
        <dbReference type="Pfam" id="PF00089"/>
    </source>
</evidence>
<dbReference type="InterPro" id="IPR043504">
    <property type="entry name" value="Peptidase_S1_PA_chymotrypsin"/>
</dbReference>